<feature type="compositionally biased region" description="Polar residues" evidence="2">
    <location>
        <begin position="783"/>
        <end position="810"/>
    </location>
</feature>
<keyword evidence="1" id="KW-0175">Coiled coil</keyword>
<evidence type="ECO:0000256" key="1">
    <source>
        <dbReference type="SAM" id="Coils"/>
    </source>
</evidence>
<reference evidence="4" key="1">
    <citation type="journal article" date="2006" name="PLoS Biol.">
        <title>Macronuclear genome sequence of the ciliate Tetrahymena thermophila, a model eukaryote.</title>
        <authorList>
            <person name="Eisen J.A."/>
            <person name="Coyne R.S."/>
            <person name="Wu M."/>
            <person name="Wu D."/>
            <person name="Thiagarajan M."/>
            <person name="Wortman J.R."/>
            <person name="Badger J.H."/>
            <person name="Ren Q."/>
            <person name="Amedeo P."/>
            <person name="Jones K.M."/>
            <person name="Tallon L.J."/>
            <person name="Delcher A.L."/>
            <person name="Salzberg S.L."/>
            <person name="Silva J.C."/>
            <person name="Haas B.J."/>
            <person name="Majoros W.H."/>
            <person name="Farzad M."/>
            <person name="Carlton J.M."/>
            <person name="Smith R.K. Jr."/>
            <person name="Garg J."/>
            <person name="Pearlman R.E."/>
            <person name="Karrer K.M."/>
            <person name="Sun L."/>
            <person name="Manning G."/>
            <person name="Elde N.C."/>
            <person name="Turkewitz A.P."/>
            <person name="Asai D.J."/>
            <person name="Wilkes D.E."/>
            <person name="Wang Y."/>
            <person name="Cai H."/>
            <person name="Collins K."/>
            <person name="Stewart B.A."/>
            <person name="Lee S.R."/>
            <person name="Wilamowska K."/>
            <person name="Weinberg Z."/>
            <person name="Ruzzo W.L."/>
            <person name="Wloga D."/>
            <person name="Gaertig J."/>
            <person name="Frankel J."/>
            <person name="Tsao C.-C."/>
            <person name="Gorovsky M.A."/>
            <person name="Keeling P.J."/>
            <person name="Waller R.F."/>
            <person name="Patron N.J."/>
            <person name="Cherry J.M."/>
            <person name="Stover N.A."/>
            <person name="Krieger C.J."/>
            <person name="del Toro C."/>
            <person name="Ryder H.F."/>
            <person name="Williamson S.C."/>
            <person name="Barbeau R.A."/>
            <person name="Hamilton E.P."/>
            <person name="Orias E."/>
        </authorList>
    </citation>
    <scope>NUCLEOTIDE SEQUENCE [LARGE SCALE GENOMIC DNA]</scope>
    <source>
        <strain evidence="4">SB210</strain>
    </source>
</reference>
<proteinExistence type="predicted"/>
<dbReference type="STRING" id="312017.Q23FV1"/>
<evidence type="ECO:0000313" key="4">
    <source>
        <dbReference type="Proteomes" id="UP000009168"/>
    </source>
</evidence>
<name>Q23FV1_TETTS</name>
<feature type="coiled-coil region" evidence="1">
    <location>
        <begin position="26"/>
        <end position="59"/>
    </location>
</feature>
<dbReference type="InParanoid" id="Q23FV1"/>
<organism evidence="3 4">
    <name type="scientific">Tetrahymena thermophila (strain SB210)</name>
    <dbReference type="NCBI Taxonomy" id="312017"/>
    <lineage>
        <taxon>Eukaryota</taxon>
        <taxon>Sar</taxon>
        <taxon>Alveolata</taxon>
        <taxon>Ciliophora</taxon>
        <taxon>Intramacronucleata</taxon>
        <taxon>Oligohymenophorea</taxon>
        <taxon>Hymenostomatida</taxon>
        <taxon>Tetrahymenina</taxon>
        <taxon>Tetrahymenidae</taxon>
        <taxon>Tetrahymena</taxon>
    </lineage>
</organism>
<dbReference type="RefSeq" id="XP_001015754.2">
    <property type="nucleotide sequence ID" value="XM_001015754.2"/>
</dbReference>
<gene>
    <name evidence="3" type="ORF">TTHERM_00079130</name>
</gene>
<evidence type="ECO:0000313" key="3">
    <source>
        <dbReference type="EMBL" id="EAR95509.2"/>
    </source>
</evidence>
<dbReference type="KEGG" id="tet:TTHERM_00079130"/>
<dbReference type="Proteomes" id="UP000009168">
    <property type="component" value="Unassembled WGS sequence"/>
</dbReference>
<dbReference type="AlphaFoldDB" id="Q23FV1"/>
<evidence type="ECO:0000256" key="2">
    <source>
        <dbReference type="SAM" id="MobiDB-lite"/>
    </source>
</evidence>
<dbReference type="GeneID" id="7845592"/>
<dbReference type="HOGENOM" id="CLU_324538_0_0_1"/>
<sequence length="887" mass="106523">MQNIEEIKSKMQFKLQLLNNIQNLSKEQFEQEFQEYQQLNQILEKLEKEKVQCNQKEIKEINLISLTEIEKQKSDQINDSFQFQQNQDTDLRISNKQTQNQINQKQSLFAEKFPILDYQNQNNSPKLNAEISKRDDFSQSAYQQKQNEQIDLQSKSIFQEQASLSLLKKRDNIKVLYCADRDLNLSNNSSIQKNNQDQNILSEQINSNQDLRNYNRIPFLQNMNVQQHFDRQELQNQSVKIQNLYNQNYSNIMKNNFTQIKNYDQRAQPYILNEKRRFDYMSNNQQLSNNQFFEDPSKKRFWNKNEFQNQQTQKRQQVTVFYDRDSNYNIFDNHSIQKNVDDQQKFPNSQSEKKQQENDSIQEIKQQIEGNLNQQIDNSLQNNIKHQGEIKNLENVDNQEIQEDNQNVIKLTRNSNDLTIVINQQSEQLKKKGFVKDNSCQIQYLKYLLDPRAEIKYDAFFEENYEIKMKKEKGQSIHTYVADLFRNNHNMLKFCNSLSQNQKQFLQHYVQVIKDYISIRDMKVTGIEGEFKSEGETKRYDLLAENEKEALIFDWKFSNQDAYYKILVDYQEHFLNQVKVLQQIYTNKIVRICILPLQEIKQIKFVEFEYQDIQNIQINQAKDPIFQKSMLKIFLKNLKDEPKLKDEYSYNAQGQAITVQQQVDKIIQDVDIKQIEYYIDLNNSDELLFKQDSQNSFKKISNKKQFNQFYYIHLLLCQKLSQNNNLQLNEQILDSIQKTMKNTNQIIQKNNLNEETISNHLQQQQQQQQQQHPQPLQQSPQSFKSLSNSVQPSPESNQWSPQSFQQRQHPLQLSSPPFQQYTQAFEQQPHQYQQNPALYNQYQQFQNPDFDYAQHLQYGSNQFYPYKQYGNYQRQYSYGNQHFYDKY</sequence>
<dbReference type="EMBL" id="GG662704">
    <property type="protein sequence ID" value="EAR95509.2"/>
    <property type="molecule type" value="Genomic_DNA"/>
</dbReference>
<feature type="coiled-coil region" evidence="1">
    <location>
        <begin position="354"/>
        <end position="396"/>
    </location>
</feature>
<accession>Q23FV1</accession>
<protein>
    <submittedName>
        <fullName evidence="3">Uncharacterized protein</fullName>
    </submittedName>
</protein>
<feature type="compositionally biased region" description="Low complexity" evidence="2">
    <location>
        <begin position="760"/>
        <end position="782"/>
    </location>
</feature>
<keyword evidence="4" id="KW-1185">Reference proteome</keyword>
<feature type="region of interest" description="Disordered" evidence="2">
    <location>
        <begin position="759"/>
        <end position="810"/>
    </location>
</feature>